<proteinExistence type="predicted"/>
<dbReference type="SUPFAM" id="SSF109854">
    <property type="entry name" value="DinB/YfiT-like putative metalloenzymes"/>
    <property type="match status" value="1"/>
</dbReference>
<name>A0A318TPS5_9BACL</name>
<dbReference type="EMBL" id="QJTJ01000008">
    <property type="protein sequence ID" value="PYF06664.1"/>
    <property type="molecule type" value="Genomic_DNA"/>
</dbReference>
<dbReference type="Gene3D" id="1.20.120.450">
    <property type="entry name" value="dinb family like domain"/>
    <property type="match status" value="1"/>
</dbReference>
<gene>
    <name evidence="2" type="ORF">BJ095_10885</name>
</gene>
<dbReference type="RefSeq" id="WP_107934705.1">
    <property type="nucleotide sequence ID" value="NZ_CP085009.1"/>
</dbReference>
<dbReference type="Pfam" id="PF12867">
    <property type="entry name" value="DinB_2"/>
    <property type="match status" value="1"/>
</dbReference>
<dbReference type="InterPro" id="IPR024775">
    <property type="entry name" value="DinB-like"/>
</dbReference>
<evidence type="ECO:0000313" key="3">
    <source>
        <dbReference type="Proteomes" id="UP000247416"/>
    </source>
</evidence>
<dbReference type="OrthoDB" id="2964295at2"/>
<accession>A0A318TPS5</accession>
<comment type="caution">
    <text evidence="2">The sequence shown here is derived from an EMBL/GenBank/DDBJ whole genome shotgun (WGS) entry which is preliminary data.</text>
</comment>
<organism evidence="2 3">
    <name type="scientific">Ureibacillus chungkukjangi</name>
    <dbReference type="NCBI Taxonomy" id="1202712"/>
    <lineage>
        <taxon>Bacteria</taxon>
        <taxon>Bacillati</taxon>
        <taxon>Bacillota</taxon>
        <taxon>Bacilli</taxon>
        <taxon>Bacillales</taxon>
        <taxon>Caryophanaceae</taxon>
        <taxon>Ureibacillus</taxon>
    </lineage>
</organism>
<reference evidence="2 3" key="1">
    <citation type="submission" date="2018-06" db="EMBL/GenBank/DDBJ databases">
        <title>Genomic Encyclopedia of Archaeal and Bacterial Type Strains, Phase II (KMG-II): from individual species to whole genera.</title>
        <authorList>
            <person name="Goeker M."/>
        </authorList>
    </citation>
    <scope>NUCLEOTIDE SEQUENCE [LARGE SCALE GENOMIC DNA]</scope>
    <source>
        <strain evidence="2 3">KACC 16626</strain>
    </source>
</reference>
<dbReference type="Proteomes" id="UP000247416">
    <property type="component" value="Unassembled WGS sequence"/>
</dbReference>
<keyword evidence="3" id="KW-1185">Reference proteome</keyword>
<protein>
    <submittedName>
        <fullName evidence="2">DinB family protein</fullName>
    </submittedName>
</protein>
<feature type="domain" description="DinB-like" evidence="1">
    <location>
        <begin position="22"/>
        <end position="148"/>
    </location>
</feature>
<dbReference type="AlphaFoldDB" id="A0A318TPS5"/>
<evidence type="ECO:0000313" key="2">
    <source>
        <dbReference type="EMBL" id="PYF06664.1"/>
    </source>
</evidence>
<evidence type="ECO:0000259" key="1">
    <source>
        <dbReference type="Pfam" id="PF12867"/>
    </source>
</evidence>
<dbReference type="InterPro" id="IPR034660">
    <property type="entry name" value="DinB/YfiT-like"/>
</dbReference>
<sequence length="159" mass="18574">MHQNKEEILMHYENSVEWVRNLDNLSEEQWRTPIAEGKWTIAEVIGHLPAWDQFILDSRLPYLFKNRALPEGPEVDELNQQCSLESQSKTKEEIISKFIKVRRSLIIAVNNIEDDLWETKVNIGSTALILTDYLKGSIEHDHHHFKQIENILEGSKKVT</sequence>